<dbReference type="RefSeq" id="WP_161700844.1">
    <property type="nucleotide sequence ID" value="NZ_JAAAMU010000010.1"/>
</dbReference>
<evidence type="ECO:0000313" key="6">
    <source>
        <dbReference type="Proteomes" id="UP000558113"/>
    </source>
</evidence>
<dbReference type="PROSITE" id="PS00041">
    <property type="entry name" value="HTH_ARAC_FAMILY_1"/>
    <property type="match status" value="1"/>
</dbReference>
<dbReference type="InterPro" id="IPR009057">
    <property type="entry name" value="Homeodomain-like_sf"/>
</dbReference>
<dbReference type="InterPro" id="IPR018062">
    <property type="entry name" value="HTH_AraC-typ_CS"/>
</dbReference>
<protein>
    <submittedName>
        <fullName evidence="5">Helix-turn-helix domain-containing protein</fullName>
    </submittedName>
</protein>
<dbReference type="InterPro" id="IPR020449">
    <property type="entry name" value="Tscrpt_reg_AraC-type_HTH"/>
</dbReference>
<dbReference type="SUPFAM" id="SSF51215">
    <property type="entry name" value="Regulatory protein AraC"/>
    <property type="match status" value="1"/>
</dbReference>
<evidence type="ECO:0000256" key="3">
    <source>
        <dbReference type="ARBA" id="ARBA00023163"/>
    </source>
</evidence>
<dbReference type="GO" id="GO:0043565">
    <property type="term" value="F:sequence-specific DNA binding"/>
    <property type="evidence" value="ECO:0007669"/>
    <property type="project" value="InterPro"/>
</dbReference>
<dbReference type="Proteomes" id="UP000558113">
    <property type="component" value="Unassembled WGS sequence"/>
</dbReference>
<dbReference type="GO" id="GO:0003700">
    <property type="term" value="F:DNA-binding transcription factor activity"/>
    <property type="evidence" value="ECO:0007669"/>
    <property type="project" value="InterPro"/>
</dbReference>
<dbReference type="PRINTS" id="PR00032">
    <property type="entry name" value="HTHARAC"/>
</dbReference>
<name>A0A7X4YRE1_9BACL</name>
<keyword evidence="1" id="KW-0805">Transcription regulation</keyword>
<organism evidence="5 6">
    <name type="scientific">Paenibacillus sacheonensis</name>
    <dbReference type="NCBI Taxonomy" id="742054"/>
    <lineage>
        <taxon>Bacteria</taxon>
        <taxon>Bacillati</taxon>
        <taxon>Bacillota</taxon>
        <taxon>Bacilli</taxon>
        <taxon>Bacillales</taxon>
        <taxon>Paenibacillaceae</taxon>
        <taxon>Paenibacillus</taxon>
    </lineage>
</organism>
<keyword evidence="3" id="KW-0804">Transcription</keyword>
<dbReference type="Gene3D" id="1.10.10.60">
    <property type="entry name" value="Homeodomain-like"/>
    <property type="match status" value="2"/>
</dbReference>
<dbReference type="PANTHER" id="PTHR43280:SF2">
    <property type="entry name" value="HTH-TYPE TRANSCRIPTIONAL REGULATOR EXSA"/>
    <property type="match status" value="1"/>
</dbReference>
<evidence type="ECO:0000259" key="4">
    <source>
        <dbReference type="PROSITE" id="PS01124"/>
    </source>
</evidence>
<dbReference type="OrthoDB" id="345425at2"/>
<dbReference type="InterPro" id="IPR037923">
    <property type="entry name" value="HTH-like"/>
</dbReference>
<proteinExistence type="predicted"/>
<dbReference type="AlphaFoldDB" id="A0A7X4YRE1"/>
<accession>A0A7X4YRE1</accession>
<feature type="domain" description="HTH araC/xylS-type" evidence="4">
    <location>
        <begin position="156"/>
        <end position="254"/>
    </location>
</feature>
<sequence length="274" mass="31673">MIKLHTCYVKDFYGKWEMAKDVTQYHILLVATKGRIVYWVNGETVYLSRGEAIFIPSGSIRGGLASEDHQRYATHFTIEDHDRALLPLLGGNTYCKTAIGGFEYFKQRFLLLKHHWLMRGPYSETICYSILLELLGIINYERDKWKLPAKKIDMAEAIKQYMLDHYREPVTLHDLSAFTERTPNHITHAFKSVTGLTPIEYLHHVRITKAKELMFDKMMPISQIAEETGFCDQAYFNRVFKKLTGCSPTSFLKGTLRLDEDDSAIGGIVESYKR</sequence>
<dbReference type="InterPro" id="IPR018060">
    <property type="entry name" value="HTH_AraC"/>
</dbReference>
<comment type="caution">
    <text evidence="5">The sequence shown here is derived from an EMBL/GenBank/DDBJ whole genome shotgun (WGS) entry which is preliminary data.</text>
</comment>
<dbReference type="PROSITE" id="PS01124">
    <property type="entry name" value="HTH_ARAC_FAMILY_2"/>
    <property type="match status" value="1"/>
</dbReference>
<keyword evidence="2" id="KW-0238">DNA-binding</keyword>
<evidence type="ECO:0000313" key="5">
    <source>
        <dbReference type="EMBL" id="NBC71157.1"/>
    </source>
</evidence>
<dbReference type="EMBL" id="JAAAMU010000010">
    <property type="protein sequence ID" value="NBC71157.1"/>
    <property type="molecule type" value="Genomic_DNA"/>
</dbReference>
<evidence type="ECO:0000256" key="1">
    <source>
        <dbReference type="ARBA" id="ARBA00023015"/>
    </source>
</evidence>
<dbReference type="Pfam" id="PF12833">
    <property type="entry name" value="HTH_18"/>
    <property type="match status" value="1"/>
</dbReference>
<keyword evidence="6" id="KW-1185">Reference proteome</keyword>
<reference evidence="5 6" key="1">
    <citation type="submission" date="2020-01" db="EMBL/GenBank/DDBJ databases">
        <title>Paenibacillus soybeanensis sp. nov. isolated from the nodules of soybean (Glycine max(L.) Merr).</title>
        <authorList>
            <person name="Wang H."/>
        </authorList>
    </citation>
    <scope>NUCLEOTIDE SEQUENCE [LARGE SCALE GENOMIC DNA]</scope>
    <source>
        <strain evidence="5 6">DSM 23054</strain>
    </source>
</reference>
<evidence type="ECO:0000256" key="2">
    <source>
        <dbReference type="ARBA" id="ARBA00023125"/>
    </source>
</evidence>
<dbReference type="SMART" id="SM00342">
    <property type="entry name" value="HTH_ARAC"/>
    <property type="match status" value="1"/>
</dbReference>
<dbReference type="SUPFAM" id="SSF46689">
    <property type="entry name" value="Homeodomain-like"/>
    <property type="match status" value="2"/>
</dbReference>
<dbReference type="PANTHER" id="PTHR43280">
    <property type="entry name" value="ARAC-FAMILY TRANSCRIPTIONAL REGULATOR"/>
    <property type="match status" value="1"/>
</dbReference>
<gene>
    <name evidence="5" type="ORF">GT003_19355</name>
</gene>